<evidence type="ECO:0000313" key="1">
    <source>
        <dbReference type="EMBL" id="KKK80728.1"/>
    </source>
</evidence>
<comment type="caution">
    <text evidence="1">The sequence shown here is derived from an EMBL/GenBank/DDBJ whole genome shotgun (WGS) entry which is preliminary data.</text>
</comment>
<feature type="non-terminal residue" evidence="1">
    <location>
        <position position="1"/>
    </location>
</feature>
<dbReference type="AlphaFoldDB" id="A0A0F8YGZ4"/>
<proteinExistence type="predicted"/>
<sequence length="179" mass="19917">SLLMALPVELETSRSQIAIRSLELTGWDVPPGWYGFVSAAGVGIIARAGVDQDVGLKALERLGAPEPDSRSPEHEGRRLIRVDGGFIILNYMKHRDRDHTTAVRSRRYREKQRAGRAGPVQQAIVAMTMQMGERGGAHKSPPWIERQAVSGHCSSRAKSGVGALWWRVRDTQDSPRRVW</sequence>
<protein>
    <submittedName>
        <fullName evidence="1">Uncharacterized protein</fullName>
    </submittedName>
</protein>
<gene>
    <name evidence="1" type="ORF">LCGC14_2820600</name>
</gene>
<accession>A0A0F8YGZ4</accession>
<dbReference type="EMBL" id="LAZR01053447">
    <property type="protein sequence ID" value="KKK80728.1"/>
    <property type="molecule type" value="Genomic_DNA"/>
</dbReference>
<organism evidence="1">
    <name type="scientific">marine sediment metagenome</name>
    <dbReference type="NCBI Taxonomy" id="412755"/>
    <lineage>
        <taxon>unclassified sequences</taxon>
        <taxon>metagenomes</taxon>
        <taxon>ecological metagenomes</taxon>
    </lineage>
</organism>
<name>A0A0F8YGZ4_9ZZZZ</name>
<reference evidence="1" key="1">
    <citation type="journal article" date="2015" name="Nature">
        <title>Complex archaea that bridge the gap between prokaryotes and eukaryotes.</title>
        <authorList>
            <person name="Spang A."/>
            <person name="Saw J.H."/>
            <person name="Jorgensen S.L."/>
            <person name="Zaremba-Niedzwiedzka K."/>
            <person name="Martijn J."/>
            <person name="Lind A.E."/>
            <person name="van Eijk R."/>
            <person name="Schleper C."/>
            <person name="Guy L."/>
            <person name="Ettema T.J."/>
        </authorList>
    </citation>
    <scope>NUCLEOTIDE SEQUENCE</scope>
</reference>